<gene>
    <name evidence="2" type="ORF">SeMB42_g00226</name>
</gene>
<feature type="compositionally biased region" description="Basic and acidic residues" evidence="1">
    <location>
        <begin position="392"/>
        <end position="409"/>
    </location>
</feature>
<feature type="compositionally biased region" description="Polar residues" evidence="1">
    <location>
        <begin position="410"/>
        <end position="422"/>
    </location>
</feature>
<dbReference type="EMBL" id="QEAN01000004">
    <property type="protein sequence ID" value="TPX54543.1"/>
    <property type="molecule type" value="Genomic_DNA"/>
</dbReference>
<organism evidence="2 3">
    <name type="scientific">Synchytrium endobioticum</name>
    <dbReference type="NCBI Taxonomy" id="286115"/>
    <lineage>
        <taxon>Eukaryota</taxon>
        <taxon>Fungi</taxon>
        <taxon>Fungi incertae sedis</taxon>
        <taxon>Chytridiomycota</taxon>
        <taxon>Chytridiomycota incertae sedis</taxon>
        <taxon>Chytridiomycetes</taxon>
        <taxon>Synchytriales</taxon>
        <taxon>Synchytriaceae</taxon>
        <taxon>Synchytrium</taxon>
    </lineage>
</organism>
<feature type="region of interest" description="Disordered" evidence="1">
    <location>
        <begin position="111"/>
        <end position="142"/>
    </location>
</feature>
<reference evidence="2 3" key="1">
    <citation type="journal article" date="2019" name="Sci. Rep.">
        <title>Comparative genomics of chytrid fungi reveal insights into the obligate biotrophic and pathogenic lifestyle of Synchytrium endobioticum.</title>
        <authorList>
            <person name="van de Vossenberg B.T.L.H."/>
            <person name="Warris S."/>
            <person name="Nguyen H.D.T."/>
            <person name="van Gent-Pelzer M.P.E."/>
            <person name="Joly D.L."/>
            <person name="van de Geest H.C."/>
            <person name="Bonants P.J.M."/>
            <person name="Smith D.S."/>
            <person name="Levesque C.A."/>
            <person name="van der Lee T.A.J."/>
        </authorList>
    </citation>
    <scope>NUCLEOTIDE SEQUENCE [LARGE SCALE GENOMIC DNA]</scope>
    <source>
        <strain evidence="2 3">MB42</strain>
    </source>
</reference>
<evidence type="ECO:0000313" key="2">
    <source>
        <dbReference type="EMBL" id="TPX54543.1"/>
    </source>
</evidence>
<feature type="compositionally biased region" description="Low complexity" evidence="1">
    <location>
        <begin position="460"/>
        <end position="477"/>
    </location>
</feature>
<feature type="compositionally biased region" description="Polar residues" evidence="1">
    <location>
        <begin position="504"/>
        <end position="519"/>
    </location>
</feature>
<accession>A0A507DS48</accession>
<keyword evidence="3" id="KW-1185">Reference proteome</keyword>
<evidence type="ECO:0000313" key="3">
    <source>
        <dbReference type="Proteomes" id="UP000317494"/>
    </source>
</evidence>
<evidence type="ECO:0000256" key="1">
    <source>
        <dbReference type="SAM" id="MobiDB-lite"/>
    </source>
</evidence>
<dbReference type="Proteomes" id="UP000317494">
    <property type="component" value="Unassembled WGS sequence"/>
</dbReference>
<dbReference type="VEuPathDB" id="FungiDB:SeMB42_g00226"/>
<feature type="region of interest" description="Disordered" evidence="1">
    <location>
        <begin position="183"/>
        <end position="212"/>
    </location>
</feature>
<comment type="caution">
    <text evidence="2">The sequence shown here is derived from an EMBL/GenBank/DDBJ whole genome shotgun (WGS) entry which is preliminary data.</text>
</comment>
<feature type="region of interest" description="Disordered" evidence="1">
    <location>
        <begin position="366"/>
        <end position="443"/>
    </location>
</feature>
<sequence length="616" mass="68266">MLPSSSTADPFTDVTEALQVYRRDESVQSYLLPEDDPSGDERNIKTILDKTLNIVKPFKTNIKRWTVGALGYIGYYITLEEEDQCQHVAEVVFQVSEKVGKVLARRLSGRSRNSPDVNIDIPDDVTEISSPSSENDDHIAPTTNPLAAASEYESMIALKGVKPEILNIVMRLYNIPSNEASTGDTADISDGVDSSPVPDIMPTIPPSSSDHMKRVGIFKEPSAKSESFVIKSMEDITSKGRIQGRIADGVKALAASSKEDRITKTSKVKSTDEVRLIGSSMPSRRLAEVAAWAHSIARNNLEELQLQQAEEAMQRGADIIQWLRSRSSSKRQEQRGGSRSPVVSPHMARLMEERIRQLSSDYTAHMPQAQMRSTHSRTQQHEQGGASLPPRPESHRDATKMKSYEKVCDDSTTSMQNAQKPPSKQHEQGGASLPPRPESHRGLIDTSQHKTYHPLTVVMQQPPRSSQPSPQQDSGPSRQRRQSTGNPQPEDGVLRTIHPGTKCDSVSNIMGGRNSQTLHPKQRDQYDVSHPPQPNKHHNGLTDPGRCGYGGDPIHGMSAIHCQSRLAGGACGLTGKTRRVYPNINNQQSKHHHRLKVEHYAVRDTTPREKVHEVQK</sequence>
<feature type="region of interest" description="Disordered" evidence="1">
    <location>
        <begin position="324"/>
        <end position="348"/>
    </location>
</feature>
<protein>
    <submittedName>
        <fullName evidence="2">Uncharacterized protein</fullName>
    </submittedName>
</protein>
<dbReference type="AlphaFoldDB" id="A0A507DS48"/>
<name>A0A507DS48_9FUNG</name>
<feature type="region of interest" description="Disordered" evidence="1">
    <location>
        <begin position="460"/>
        <end position="538"/>
    </location>
</feature>
<proteinExistence type="predicted"/>